<dbReference type="Pfam" id="PF12698">
    <property type="entry name" value="ABC2_membrane_3"/>
    <property type="match status" value="1"/>
</dbReference>
<dbReference type="PROSITE" id="PS00211">
    <property type="entry name" value="ABC_TRANSPORTER_1"/>
    <property type="match status" value="1"/>
</dbReference>
<keyword evidence="4" id="KW-0067">ATP-binding</keyword>
<evidence type="ECO:0000256" key="6">
    <source>
        <dbReference type="ARBA" id="ARBA00023136"/>
    </source>
</evidence>
<dbReference type="InterPro" id="IPR013525">
    <property type="entry name" value="ABC2_TM"/>
</dbReference>
<dbReference type="GO" id="GO:0005524">
    <property type="term" value="F:ATP binding"/>
    <property type="evidence" value="ECO:0007669"/>
    <property type="project" value="UniProtKB-KW"/>
</dbReference>
<keyword evidence="5 7" id="KW-1133">Transmembrane helix</keyword>
<dbReference type="InterPro" id="IPR027417">
    <property type="entry name" value="P-loop_NTPase"/>
</dbReference>
<dbReference type="EMBL" id="LNIX01000005">
    <property type="protein sequence ID" value="OXA53346.1"/>
    <property type="molecule type" value="Genomic_DNA"/>
</dbReference>
<evidence type="ECO:0000259" key="8">
    <source>
        <dbReference type="PROSITE" id="PS50893"/>
    </source>
</evidence>
<dbReference type="InterPro" id="IPR017871">
    <property type="entry name" value="ABC_transporter-like_CS"/>
</dbReference>
<gene>
    <name evidence="9" type="ORF">Fcan01_10980</name>
</gene>
<dbReference type="Proteomes" id="UP000198287">
    <property type="component" value="Unassembled WGS sequence"/>
</dbReference>
<dbReference type="OrthoDB" id="10255969at2759"/>
<dbReference type="AlphaFoldDB" id="A0A226E9Q5"/>
<keyword evidence="6 7" id="KW-0472">Membrane</keyword>
<dbReference type="SUPFAM" id="SSF52540">
    <property type="entry name" value="P-loop containing nucleoside triphosphate hydrolases"/>
    <property type="match status" value="1"/>
</dbReference>
<evidence type="ECO:0000313" key="10">
    <source>
        <dbReference type="Proteomes" id="UP000198287"/>
    </source>
</evidence>
<dbReference type="InterPro" id="IPR003439">
    <property type="entry name" value="ABC_transporter-like_ATP-bd"/>
</dbReference>
<protein>
    <submittedName>
        <fullName evidence="9">ABC transporter G family member 23</fullName>
    </submittedName>
</protein>
<feature type="transmembrane region" description="Helical" evidence="7">
    <location>
        <begin position="633"/>
        <end position="652"/>
    </location>
</feature>
<evidence type="ECO:0000256" key="3">
    <source>
        <dbReference type="ARBA" id="ARBA00022741"/>
    </source>
</evidence>
<dbReference type="PROSITE" id="PS50893">
    <property type="entry name" value="ABC_TRANSPORTER_2"/>
    <property type="match status" value="1"/>
</dbReference>
<dbReference type="PANTHER" id="PTHR43038">
    <property type="entry name" value="ATP-BINDING CASSETTE, SUB-FAMILY H, MEMBER 1"/>
    <property type="match status" value="1"/>
</dbReference>
<dbReference type="GO" id="GO:0140359">
    <property type="term" value="F:ABC-type transporter activity"/>
    <property type="evidence" value="ECO:0007669"/>
    <property type="project" value="InterPro"/>
</dbReference>
<dbReference type="GO" id="GO:0016887">
    <property type="term" value="F:ATP hydrolysis activity"/>
    <property type="evidence" value="ECO:0007669"/>
    <property type="project" value="InterPro"/>
</dbReference>
<dbReference type="PANTHER" id="PTHR43038:SF3">
    <property type="entry name" value="ABC TRANSPORTER G FAMILY MEMBER 20 ISOFORM X1"/>
    <property type="match status" value="1"/>
</dbReference>
<feature type="transmembrane region" description="Helical" evidence="7">
    <location>
        <begin position="515"/>
        <end position="534"/>
    </location>
</feature>
<reference evidence="9 10" key="1">
    <citation type="submission" date="2015-12" db="EMBL/GenBank/DDBJ databases">
        <title>The genome of Folsomia candida.</title>
        <authorList>
            <person name="Faddeeva A."/>
            <person name="Derks M.F."/>
            <person name="Anvar Y."/>
            <person name="Smit S."/>
            <person name="Van Straalen N."/>
            <person name="Roelofs D."/>
        </authorList>
    </citation>
    <scope>NUCLEOTIDE SEQUENCE [LARGE SCALE GENOMIC DNA]</scope>
    <source>
        <strain evidence="9 10">VU population</strain>
        <tissue evidence="9">Whole body</tissue>
    </source>
</reference>
<keyword evidence="3" id="KW-0547">Nucleotide-binding</keyword>
<dbReference type="CDD" id="cd03230">
    <property type="entry name" value="ABC_DR_subfamily_A"/>
    <property type="match status" value="1"/>
</dbReference>
<dbReference type="GO" id="GO:0016020">
    <property type="term" value="C:membrane"/>
    <property type="evidence" value="ECO:0007669"/>
    <property type="project" value="UniProtKB-SubCell"/>
</dbReference>
<keyword evidence="10" id="KW-1185">Reference proteome</keyword>
<feature type="domain" description="ABC transporter" evidence="8">
    <location>
        <begin position="3"/>
        <end position="230"/>
    </location>
</feature>
<accession>A0A226E9Q5</accession>
<organism evidence="9 10">
    <name type="scientific">Folsomia candida</name>
    <name type="common">Springtail</name>
    <dbReference type="NCBI Taxonomy" id="158441"/>
    <lineage>
        <taxon>Eukaryota</taxon>
        <taxon>Metazoa</taxon>
        <taxon>Ecdysozoa</taxon>
        <taxon>Arthropoda</taxon>
        <taxon>Hexapoda</taxon>
        <taxon>Collembola</taxon>
        <taxon>Entomobryomorpha</taxon>
        <taxon>Isotomoidea</taxon>
        <taxon>Isotomidae</taxon>
        <taxon>Proisotominae</taxon>
        <taxon>Folsomia</taxon>
    </lineage>
</organism>
<evidence type="ECO:0000256" key="2">
    <source>
        <dbReference type="ARBA" id="ARBA00022692"/>
    </source>
</evidence>
<keyword evidence="2 7" id="KW-0812">Transmembrane</keyword>
<evidence type="ECO:0000313" key="9">
    <source>
        <dbReference type="EMBL" id="OXA53346.1"/>
    </source>
</evidence>
<dbReference type="Pfam" id="PF00005">
    <property type="entry name" value="ABC_tran"/>
    <property type="match status" value="1"/>
</dbReference>
<evidence type="ECO:0000256" key="4">
    <source>
        <dbReference type="ARBA" id="ARBA00022840"/>
    </source>
</evidence>
<sequence>MAVSIKNGFKRFGNEKLVLNNINVNVSSGEIYGILGASGCGKTTLLSCVVGLRQLDSGQVTVCNQSRPDNLGSFCGYMPQETALLSVLTIREVLKYIGLLYGMETQEIESRTRFLSEILDLYQLDAVIQKLSGGQKRRVSLAAAMIHNPSLLVLDEPCVGLDPLLRERIWQYLSEISSKQGKTVIISTHYFEETKFCDKVGFLRGGRLLVEESPTSLLSMYQSTKLVDVFTQLCKTDENIPNRYDTNLQSVKSETLAANTAAVHVPNTPGSSLNIRRNNATIFQALISKWWHRNRREPRLYLGQIGIPILCVLIAQNILGGEPHGIQAGVVNNNSKLSISNLFKDDKHSSNECFSNVGIYNFLDKFDQKFSWISAKSYEEGIEQIKSGQTMLLIEFPTDYETHFKDKMVYRHFSSNESLIGSTISIRMVESGSILSAWATKCILEKYILYIQSILSSCSISDDLIKLPLHANVCNANVHRGVWVEDKVAGLEDREYVTGVTLWHQLAVNIVTQSFVIFAQIGIFFALFCGVYGMVIHGNWVLAVGLVYMTALCGMMIGFLVSIISDGILQSEFIVVFIVLIQLNPSGILFPTELVTPFLRKLFTWMPLTHVIESLRSVCTRGWDIYHPVVWRGFLPGIGWMIISVVVSLLAGRMRYK</sequence>
<comment type="caution">
    <text evidence="9">The sequence shown here is derived from an EMBL/GenBank/DDBJ whole genome shotgun (WGS) entry which is preliminary data.</text>
</comment>
<name>A0A226E9Q5_FOLCA</name>
<proteinExistence type="predicted"/>
<dbReference type="InterPro" id="IPR003593">
    <property type="entry name" value="AAA+_ATPase"/>
</dbReference>
<comment type="subcellular location">
    <subcellularLocation>
        <location evidence="1">Membrane</location>
        <topology evidence="1">Multi-pass membrane protein</topology>
    </subcellularLocation>
</comment>
<evidence type="ECO:0000256" key="1">
    <source>
        <dbReference type="ARBA" id="ARBA00004141"/>
    </source>
</evidence>
<dbReference type="SMART" id="SM00382">
    <property type="entry name" value="AAA"/>
    <property type="match status" value="1"/>
</dbReference>
<evidence type="ECO:0000256" key="7">
    <source>
        <dbReference type="SAM" id="Phobius"/>
    </source>
</evidence>
<feature type="transmembrane region" description="Helical" evidence="7">
    <location>
        <begin position="573"/>
        <end position="592"/>
    </location>
</feature>
<dbReference type="Gene3D" id="3.40.50.300">
    <property type="entry name" value="P-loop containing nucleotide triphosphate hydrolases"/>
    <property type="match status" value="1"/>
</dbReference>
<evidence type="ECO:0000256" key="5">
    <source>
        <dbReference type="ARBA" id="ARBA00022989"/>
    </source>
</evidence>
<feature type="transmembrane region" description="Helical" evidence="7">
    <location>
        <begin position="540"/>
        <end position="561"/>
    </location>
</feature>